<dbReference type="PROSITE" id="PS50041">
    <property type="entry name" value="C_TYPE_LECTIN_2"/>
    <property type="match status" value="1"/>
</dbReference>
<dbReference type="PANTHER" id="PTHR22803">
    <property type="entry name" value="MANNOSE, PHOSPHOLIPASE, LECTIN RECEPTOR RELATED"/>
    <property type="match status" value="1"/>
</dbReference>
<dbReference type="InterPro" id="IPR001304">
    <property type="entry name" value="C-type_lectin-like"/>
</dbReference>
<organism evidence="3 4">
    <name type="scientific">Coilia grayii</name>
    <name type="common">Gray's grenadier anchovy</name>
    <dbReference type="NCBI Taxonomy" id="363190"/>
    <lineage>
        <taxon>Eukaryota</taxon>
        <taxon>Metazoa</taxon>
        <taxon>Chordata</taxon>
        <taxon>Craniata</taxon>
        <taxon>Vertebrata</taxon>
        <taxon>Euteleostomi</taxon>
        <taxon>Actinopterygii</taxon>
        <taxon>Neopterygii</taxon>
        <taxon>Teleostei</taxon>
        <taxon>Clupei</taxon>
        <taxon>Clupeiformes</taxon>
        <taxon>Clupeoidei</taxon>
        <taxon>Engraulidae</taxon>
        <taxon>Coilinae</taxon>
        <taxon>Coilia</taxon>
    </lineage>
</organism>
<evidence type="ECO:0000256" key="1">
    <source>
        <dbReference type="ARBA" id="ARBA00023157"/>
    </source>
</evidence>
<reference evidence="3 4" key="1">
    <citation type="submission" date="2024-09" db="EMBL/GenBank/DDBJ databases">
        <title>A chromosome-level genome assembly of Gray's grenadier anchovy, Coilia grayii.</title>
        <authorList>
            <person name="Fu Z."/>
        </authorList>
    </citation>
    <scope>NUCLEOTIDE SEQUENCE [LARGE SCALE GENOMIC DNA]</scope>
    <source>
        <strain evidence="3">G4</strain>
        <tissue evidence="3">Muscle</tissue>
    </source>
</reference>
<evidence type="ECO:0000313" key="3">
    <source>
        <dbReference type="EMBL" id="KAL2088050.1"/>
    </source>
</evidence>
<dbReference type="SUPFAM" id="SSF56436">
    <property type="entry name" value="C-type lectin-like"/>
    <property type="match status" value="1"/>
</dbReference>
<dbReference type="InterPro" id="IPR016186">
    <property type="entry name" value="C-type_lectin-like/link_sf"/>
</dbReference>
<dbReference type="Pfam" id="PF00059">
    <property type="entry name" value="Lectin_C"/>
    <property type="match status" value="1"/>
</dbReference>
<evidence type="ECO:0000259" key="2">
    <source>
        <dbReference type="PROSITE" id="PS50041"/>
    </source>
</evidence>
<dbReference type="PROSITE" id="PS00615">
    <property type="entry name" value="C_TYPE_LECTIN_1"/>
    <property type="match status" value="1"/>
</dbReference>
<proteinExistence type="predicted"/>
<keyword evidence="1" id="KW-1015">Disulfide bond</keyword>
<feature type="domain" description="C-type lectin" evidence="2">
    <location>
        <begin position="75"/>
        <end position="170"/>
    </location>
</feature>
<dbReference type="AlphaFoldDB" id="A0ABD1JP32"/>
<dbReference type="Proteomes" id="UP001591681">
    <property type="component" value="Unassembled WGS sequence"/>
</dbReference>
<dbReference type="InterPro" id="IPR016187">
    <property type="entry name" value="CTDL_fold"/>
</dbReference>
<accession>A0ABD1JP32</accession>
<keyword evidence="4" id="KW-1185">Reference proteome</keyword>
<sequence length="173" mass="19425">MLSNSLKRWQQWLCPPFTSLSYWEEECSLMPNSATCVRLESLAAQDTMACQAEMAGMAKMGEMEPLYLRVTQENQEDAGGDLVLPTSQKENEVLVKMLSLLPADIGWLGTTDRKTEGTFLDTDVNPVSFTKCAPEEPNNHSNNEDCGMIFANTGLWNDVFCDRNYHIVCEITN</sequence>
<dbReference type="EMBL" id="JBHFQA010000014">
    <property type="protein sequence ID" value="KAL2088050.1"/>
    <property type="molecule type" value="Genomic_DNA"/>
</dbReference>
<name>A0ABD1JP32_9TELE</name>
<gene>
    <name evidence="3" type="ORF">ACEWY4_016878</name>
</gene>
<dbReference type="InterPro" id="IPR018378">
    <property type="entry name" value="C-type_lectin_CS"/>
</dbReference>
<comment type="caution">
    <text evidence="3">The sequence shown here is derived from an EMBL/GenBank/DDBJ whole genome shotgun (WGS) entry which is preliminary data.</text>
</comment>
<dbReference type="Gene3D" id="3.10.100.10">
    <property type="entry name" value="Mannose-Binding Protein A, subunit A"/>
    <property type="match status" value="1"/>
</dbReference>
<dbReference type="InterPro" id="IPR050111">
    <property type="entry name" value="C-type_lectin/snaclec_domain"/>
</dbReference>
<evidence type="ECO:0000313" key="4">
    <source>
        <dbReference type="Proteomes" id="UP001591681"/>
    </source>
</evidence>
<dbReference type="SMART" id="SM00034">
    <property type="entry name" value="CLECT"/>
    <property type="match status" value="1"/>
</dbReference>
<protein>
    <recommendedName>
        <fullName evidence="2">C-type lectin domain-containing protein</fullName>
    </recommendedName>
</protein>